<proteinExistence type="predicted"/>
<dbReference type="Pfam" id="PF26233">
    <property type="entry name" value="NicX"/>
    <property type="match status" value="1"/>
</dbReference>
<dbReference type="RefSeq" id="WP_114449022.1">
    <property type="nucleotide sequence ID" value="NZ_QPHM01000001.1"/>
</dbReference>
<sequence length="316" mass="32997">MSDPLREAAETAIGQCMALGAEESCAVVTDDERLPIGDTLYEVARSVTDDAVLLRYPPGEQHGTEPPAPVAAAMADADVVLAPTTKSLSHTRARKRACDAGARAATLPGITEDVMIAGLDADYEAIARGCREVLEQVADADAVRVTTPAGTDLTVEPGDREWLTDTGMVHDPGDFSNLPAGETFVSPETATGTYVVDGTMMPHGLVDEPLRFEVEDGYVTHISDDAVREQIDAAREEVGDAAANLAELGIGTNVGVTELVGSVLLDEKAAGTVHVAIGDDASIGGDTEAPLHLDGIIREPTVYADGEVVDLPAVER</sequence>
<dbReference type="SUPFAM" id="SSF144052">
    <property type="entry name" value="Thermophilic metalloprotease-like"/>
    <property type="match status" value="1"/>
</dbReference>
<dbReference type="GO" id="GO:0046872">
    <property type="term" value="F:metal ion binding"/>
    <property type="evidence" value="ECO:0007669"/>
    <property type="project" value="UniProtKB-KW"/>
</dbReference>
<protein>
    <submittedName>
        <fullName evidence="2">Aminopeptidase</fullName>
    </submittedName>
</protein>
<dbReference type="GO" id="GO:0006508">
    <property type="term" value="P:proteolysis"/>
    <property type="evidence" value="ECO:0007669"/>
    <property type="project" value="InterPro"/>
</dbReference>
<evidence type="ECO:0000256" key="1">
    <source>
        <dbReference type="ARBA" id="ARBA00022723"/>
    </source>
</evidence>
<keyword evidence="2" id="KW-0378">Hydrolase</keyword>
<keyword evidence="2" id="KW-0645">Protease</keyword>
<dbReference type="InterPro" id="IPR058739">
    <property type="entry name" value="NicX"/>
</dbReference>
<dbReference type="OrthoDB" id="371826at2157"/>
<comment type="caution">
    <text evidence="2">The sequence shown here is derived from an EMBL/GenBank/DDBJ whole genome shotgun (WGS) entry which is preliminary data.</text>
</comment>
<accession>A0A368NDE0</accession>
<organism evidence="2 3">
    <name type="scientific">Haloplanus salinus</name>
    <dbReference type="NCBI Taxonomy" id="1126245"/>
    <lineage>
        <taxon>Archaea</taxon>
        <taxon>Methanobacteriati</taxon>
        <taxon>Methanobacteriota</taxon>
        <taxon>Stenosarchaea group</taxon>
        <taxon>Halobacteria</taxon>
        <taxon>Halobacteriales</taxon>
        <taxon>Haloferacaceae</taxon>
        <taxon>Haloplanus</taxon>
    </lineage>
</organism>
<dbReference type="GO" id="GO:0004177">
    <property type="term" value="F:aminopeptidase activity"/>
    <property type="evidence" value="ECO:0007669"/>
    <property type="project" value="UniProtKB-KW"/>
</dbReference>
<keyword evidence="2" id="KW-0031">Aminopeptidase</keyword>
<dbReference type="PANTHER" id="PTHR34448">
    <property type="entry name" value="AMINOPEPTIDASE"/>
    <property type="match status" value="1"/>
</dbReference>
<reference evidence="2 3" key="1">
    <citation type="submission" date="2018-07" db="EMBL/GenBank/DDBJ databases">
        <title>Genome sequences of Haloplanus salinus JCM 18368T.</title>
        <authorList>
            <person name="Kim Y.B."/>
            <person name="Roh S.W."/>
        </authorList>
    </citation>
    <scope>NUCLEOTIDE SEQUENCE [LARGE SCALE GENOMIC DNA]</scope>
    <source>
        <strain evidence="2 3">JCM 18368</strain>
    </source>
</reference>
<name>A0A368NDE0_9EURY</name>
<dbReference type="PANTHER" id="PTHR34448:SF1">
    <property type="entry name" value="BLL6088 PROTEIN"/>
    <property type="match status" value="1"/>
</dbReference>
<keyword evidence="1" id="KW-0479">Metal-binding</keyword>
<evidence type="ECO:0000313" key="2">
    <source>
        <dbReference type="EMBL" id="RCU47461.1"/>
    </source>
</evidence>
<gene>
    <name evidence="2" type="ORF">DU504_09205</name>
</gene>
<dbReference type="AlphaFoldDB" id="A0A368NDE0"/>
<dbReference type="EMBL" id="QPHM01000001">
    <property type="protein sequence ID" value="RCU47461.1"/>
    <property type="molecule type" value="Genomic_DNA"/>
</dbReference>
<keyword evidence="3" id="KW-1185">Reference proteome</keyword>
<dbReference type="InterPro" id="IPR052170">
    <property type="entry name" value="M29_Exopeptidase"/>
</dbReference>
<dbReference type="Proteomes" id="UP000252189">
    <property type="component" value="Unassembled WGS sequence"/>
</dbReference>
<evidence type="ECO:0000313" key="3">
    <source>
        <dbReference type="Proteomes" id="UP000252189"/>
    </source>
</evidence>